<dbReference type="PANTHER" id="PTHR13170">
    <property type="entry name" value="O-GLCNACASE"/>
    <property type="match status" value="1"/>
</dbReference>
<dbReference type="Pfam" id="PF07555">
    <property type="entry name" value="NAGidase"/>
    <property type="match status" value="1"/>
</dbReference>
<keyword evidence="2 3" id="KW-0326">Glycosidase</keyword>
<dbReference type="Pfam" id="PF02838">
    <property type="entry name" value="Glyco_hydro_20b"/>
    <property type="match status" value="1"/>
</dbReference>
<dbReference type="GO" id="GO:1901135">
    <property type="term" value="P:carbohydrate derivative metabolic process"/>
    <property type="evidence" value="ECO:0007669"/>
    <property type="project" value="UniProtKB-ARBA"/>
</dbReference>
<dbReference type="EMBL" id="JAAKZV010000140">
    <property type="protein sequence ID" value="NGN67403.1"/>
    <property type="molecule type" value="Genomic_DNA"/>
</dbReference>
<evidence type="ECO:0000313" key="7">
    <source>
        <dbReference type="Proteomes" id="UP000481583"/>
    </source>
</evidence>
<dbReference type="Proteomes" id="UP000481583">
    <property type="component" value="Unassembled WGS sequence"/>
</dbReference>
<evidence type="ECO:0000256" key="3">
    <source>
        <dbReference type="PROSITE-ProRule" id="PRU01353"/>
    </source>
</evidence>
<sequence>MGESAAMTSAAALTPVPRSLVIRSDLGGVSLDKALDIAAGPDPRANALVERVLRDAGAGEGPSGVTVYCGGPAARTALSELGIEGPEDLPADGYVLVAANDRIVLAGSGDRGTFYAAHTLRQLLADGRDLPATVIRDWPATPLRGVVEGFYGVPWSHEARLDQLDFYGAHKLNSYIYSPKDDPYLREKWREPYPAADLARLRELVERAAANHVTFTYALSPGLSVCYGSDADATALIRKFASLWEIGVRSFSVPLDDISYTEWNCPEDEERFGTGGAAAGAAQVRLLNRVNREFIRPRAGAEPLQMVPTEYADVDPTPYKKVIAETLDADVLVGWTGVEVIPGKITVAESERAREVFGHEILLWDNHPVNDFAFNRLFLGPFAGRETGLPGTLAGFTANPMVHPAASKPAVITGADYAWNDSAYDPAASWRTALRETAGDDAAAEDALRAFADLSYGSILTPGQAPELAALVADFWATSVPDPLEARLRTLHEAPALLRERLPDRGFAADAAPWLDAAEAWGAAALAALRMVVSARAGDAEEAAGQHERLAELEGMARSFAYVGLEDKPYPVLVGEGVLDAFLDDARHERDRALGLPRRPKALTNLRTYQDMAAWRMTDGDAGTYFRSADAVAVAAHAGVDLHAPGELRTVRIAMGTPDRPQFHIRTGVVECSEDGRAWKPLASFSGTPDVVVEVPPGVRARYVRARATAAQAEWLAVREFMVVYE</sequence>
<evidence type="ECO:0000256" key="2">
    <source>
        <dbReference type="ARBA" id="ARBA00023295"/>
    </source>
</evidence>
<dbReference type="Gene3D" id="2.60.120.260">
    <property type="entry name" value="Galactose-binding domain-like"/>
    <property type="match status" value="1"/>
</dbReference>
<proteinExistence type="inferred from homology"/>
<dbReference type="InterPro" id="IPR000421">
    <property type="entry name" value="FA58C"/>
</dbReference>
<dbReference type="SUPFAM" id="SSF55545">
    <property type="entry name" value="beta-N-acetylhexosaminidase-like domain"/>
    <property type="match status" value="1"/>
</dbReference>
<dbReference type="Gene3D" id="1.20.58.460">
    <property type="entry name" value="Hyaluronidase post-catalytic domain-like"/>
    <property type="match status" value="1"/>
</dbReference>
<dbReference type="Pfam" id="PF21774">
    <property type="entry name" value="NagJ_C"/>
    <property type="match status" value="1"/>
</dbReference>
<dbReference type="PROSITE" id="PS52009">
    <property type="entry name" value="GH84"/>
    <property type="match status" value="1"/>
</dbReference>
<dbReference type="InterPro" id="IPR008979">
    <property type="entry name" value="Galactose-bd-like_sf"/>
</dbReference>
<gene>
    <name evidence="6" type="ORF">G5C51_26300</name>
</gene>
<comment type="caution">
    <text evidence="6">The sequence shown here is derived from an EMBL/GenBank/DDBJ whole genome shotgun (WGS) entry which is preliminary data.</text>
</comment>
<evidence type="ECO:0000259" key="5">
    <source>
        <dbReference type="PROSITE" id="PS52009"/>
    </source>
</evidence>
<reference evidence="6 7" key="1">
    <citation type="submission" date="2020-02" db="EMBL/GenBank/DDBJ databases">
        <title>Whole-genome analyses of novel actinobacteria.</title>
        <authorList>
            <person name="Sahin N."/>
        </authorList>
    </citation>
    <scope>NUCLEOTIDE SEQUENCE [LARGE SCALE GENOMIC DNA]</scope>
    <source>
        <strain evidence="6 7">A7024</strain>
    </source>
</reference>
<dbReference type="InterPro" id="IPR011496">
    <property type="entry name" value="O-GlcNAcase_cat"/>
</dbReference>
<dbReference type="PANTHER" id="PTHR13170:SF16">
    <property type="entry name" value="PROTEIN O-GLCNACASE"/>
    <property type="match status" value="1"/>
</dbReference>
<dbReference type="Pfam" id="PF00754">
    <property type="entry name" value="F5_F8_type_C"/>
    <property type="match status" value="1"/>
</dbReference>
<feature type="domain" description="GH84" evidence="5">
    <location>
        <begin position="142"/>
        <end position="422"/>
    </location>
</feature>
<evidence type="ECO:0000259" key="4">
    <source>
        <dbReference type="PROSITE" id="PS50022"/>
    </source>
</evidence>
<organism evidence="6 7">
    <name type="scientific">Streptomyces coryli</name>
    <dbReference type="NCBI Taxonomy" id="1128680"/>
    <lineage>
        <taxon>Bacteria</taxon>
        <taxon>Bacillati</taxon>
        <taxon>Actinomycetota</taxon>
        <taxon>Actinomycetes</taxon>
        <taxon>Kitasatosporales</taxon>
        <taxon>Streptomycetaceae</taxon>
        <taxon>Streptomyces</taxon>
    </lineage>
</organism>
<keyword evidence="1 3" id="KW-0378">Hydrolase</keyword>
<evidence type="ECO:0000313" key="6">
    <source>
        <dbReference type="EMBL" id="NGN67403.1"/>
    </source>
</evidence>
<dbReference type="InterPro" id="IPR049019">
    <property type="entry name" value="NagJ-like_helical"/>
</dbReference>
<dbReference type="GO" id="GO:0015929">
    <property type="term" value="F:hexosaminidase activity"/>
    <property type="evidence" value="ECO:0007669"/>
    <property type="project" value="UniProtKB-ARBA"/>
</dbReference>
<dbReference type="Gene3D" id="3.30.379.10">
    <property type="entry name" value="Chitobiase/beta-hexosaminidase domain 2-like"/>
    <property type="match status" value="1"/>
</dbReference>
<dbReference type="InterPro" id="IPR029018">
    <property type="entry name" value="Hex-like_dom2"/>
</dbReference>
<evidence type="ECO:0000256" key="1">
    <source>
        <dbReference type="ARBA" id="ARBA00022801"/>
    </source>
</evidence>
<feature type="domain" description="F5/8 type C" evidence="4">
    <location>
        <begin position="589"/>
        <end position="726"/>
    </location>
</feature>
<protein>
    <submittedName>
        <fullName evidence="6">Beta-N-acetylhexosaminidase</fullName>
    </submittedName>
</protein>
<dbReference type="InterPro" id="IPR015882">
    <property type="entry name" value="HEX_bac_N"/>
</dbReference>
<dbReference type="SUPFAM" id="SSF51445">
    <property type="entry name" value="(Trans)glycosidases"/>
    <property type="match status" value="1"/>
</dbReference>
<dbReference type="InterPro" id="IPR051822">
    <property type="entry name" value="Glycosyl_Hydrolase_84"/>
</dbReference>
<name>A0A6G4U5N0_9ACTN</name>
<comment type="similarity">
    <text evidence="3">Belongs to the glycosyl hydrolase 84 family.</text>
</comment>
<dbReference type="Gene3D" id="3.20.20.80">
    <property type="entry name" value="Glycosidases"/>
    <property type="match status" value="1"/>
</dbReference>
<accession>A0A6G4U5N0</accession>
<dbReference type="PROSITE" id="PS50022">
    <property type="entry name" value="FA58C_3"/>
    <property type="match status" value="1"/>
</dbReference>
<dbReference type="AlphaFoldDB" id="A0A6G4U5N0"/>
<dbReference type="SUPFAM" id="SSF49785">
    <property type="entry name" value="Galactose-binding domain-like"/>
    <property type="match status" value="1"/>
</dbReference>
<keyword evidence="7" id="KW-1185">Reference proteome</keyword>
<dbReference type="GO" id="GO:0005975">
    <property type="term" value="P:carbohydrate metabolic process"/>
    <property type="evidence" value="ECO:0007669"/>
    <property type="project" value="UniProtKB-ARBA"/>
</dbReference>
<dbReference type="InterPro" id="IPR017853">
    <property type="entry name" value="GH"/>
</dbReference>
<feature type="active site" description="Proton donor" evidence="3">
    <location>
        <position position="257"/>
    </location>
</feature>